<dbReference type="EMBL" id="GDJX01015516">
    <property type="protein sequence ID" value="JAT52420.1"/>
    <property type="molecule type" value="Transcribed_RNA"/>
</dbReference>
<organism evidence="2">
    <name type="scientific">Anthurium amnicola</name>
    <dbReference type="NCBI Taxonomy" id="1678845"/>
    <lineage>
        <taxon>Eukaryota</taxon>
        <taxon>Viridiplantae</taxon>
        <taxon>Streptophyta</taxon>
        <taxon>Embryophyta</taxon>
        <taxon>Tracheophyta</taxon>
        <taxon>Spermatophyta</taxon>
        <taxon>Magnoliopsida</taxon>
        <taxon>Liliopsida</taxon>
        <taxon>Araceae</taxon>
        <taxon>Pothoideae</taxon>
        <taxon>Potheae</taxon>
        <taxon>Anthurium</taxon>
    </lineage>
</organism>
<feature type="non-terminal residue" evidence="2">
    <location>
        <position position="1"/>
    </location>
</feature>
<feature type="region of interest" description="Disordered" evidence="1">
    <location>
        <begin position="1"/>
        <end position="153"/>
    </location>
</feature>
<dbReference type="AlphaFoldDB" id="A0A1D1YCU1"/>
<feature type="compositionally biased region" description="Basic residues" evidence="1">
    <location>
        <begin position="377"/>
        <end position="387"/>
    </location>
</feature>
<feature type="compositionally biased region" description="Basic and acidic residues" evidence="1">
    <location>
        <begin position="352"/>
        <end position="362"/>
    </location>
</feature>
<reference evidence="2" key="1">
    <citation type="submission" date="2015-07" db="EMBL/GenBank/DDBJ databases">
        <title>Transcriptome Assembly of Anthurium amnicola.</title>
        <authorList>
            <person name="Suzuki J."/>
        </authorList>
    </citation>
    <scope>NUCLEOTIDE SEQUENCE</scope>
</reference>
<name>A0A1D1YCU1_9ARAE</name>
<feature type="compositionally biased region" description="Basic and acidic residues" evidence="1">
    <location>
        <begin position="40"/>
        <end position="53"/>
    </location>
</feature>
<sequence>PPPPPPPLGRWFGQSARVPDPGRGPALQSAIAGNPGRGGPRLDRRFRGSDGRPPRRRRPRLRPTPPPPQGLPPPCQLHAGGPPPPPPPSGRREGFLPRGPRRGGRRERHAACRRRLQRLRGVRAGARQRRVLHPDRDRDAAHQRLHGARHRERRRLGPMRPLPALLLPERPHLRPAPVPVLRRRPLRHPTLPQPRRLRLRHPAAVLPLPGLLRRRLHHHGGVLHRDPHLPRRHTRRTRPVRVRARQHGALRGRRRAARARPGQALLPLPGRQALRAALLLLPGGPHLRRLAAKALVHRGLRGVGGAQIRGRLHPHGAEPPAGHLLLRGAHRDQRRRGARRGGGGGGPPARPGDGEGRGDRGLGDVGDEAGSAGVRGAARRLPGRRRGAAAGAGVLAVRHLLRPEREDGGEGANGGDALRRHRRRPVASGGKLPDPGGHGRGVLLRVRRYGQRDLHHREHPAAGLPGRLRRRRCSGRLRCPRLLRRRQKPYF</sequence>
<feature type="compositionally biased region" description="Basic residues" evidence="1">
    <location>
        <begin position="99"/>
        <end position="131"/>
    </location>
</feature>
<feature type="region of interest" description="Disordered" evidence="1">
    <location>
        <begin position="234"/>
        <end position="259"/>
    </location>
</feature>
<protein>
    <submittedName>
        <fullName evidence="2">Uncharacterized protein</fullName>
    </submittedName>
</protein>
<gene>
    <name evidence="2" type="ORF">g.109607</name>
</gene>
<feature type="compositionally biased region" description="Pro residues" evidence="1">
    <location>
        <begin position="62"/>
        <end position="89"/>
    </location>
</feature>
<feature type="region of interest" description="Disordered" evidence="1">
    <location>
        <begin position="331"/>
        <end position="389"/>
    </location>
</feature>
<proteinExistence type="predicted"/>
<evidence type="ECO:0000256" key="1">
    <source>
        <dbReference type="SAM" id="MobiDB-lite"/>
    </source>
</evidence>
<feature type="region of interest" description="Disordered" evidence="1">
    <location>
        <begin position="405"/>
        <end position="441"/>
    </location>
</feature>
<feature type="compositionally biased region" description="Basic residues" evidence="1">
    <location>
        <begin position="234"/>
        <end position="258"/>
    </location>
</feature>
<feature type="compositionally biased region" description="Basic residues" evidence="1">
    <location>
        <begin position="143"/>
        <end position="153"/>
    </location>
</feature>
<accession>A0A1D1YCU1</accession>
<feature type="compositionally biased region" description="Basic and acidic residues" evidence="1">
    <location>
        <begin position="132"/>
        <end position="142"/>
    </location>
</feature>
<evidence type="ECO:0000313" key="2">
    <source>
        <dbReference type="EMBL" id="JAT52420.1"/>
    </source>
</evidence>